<dbReference type="AlphaFoldDB" id="A0A1U9KKN9"/>
<proteinExistence type="predicted"/>
<dbReference type="InterPro" id="IPR005586">
    <property type="entry name" value="ABC_trans_aux"/>
</dbReference>
<organism evidence="2 3">
    <name type="scientific">Acetobacter aceti</name>
    <dbReference type="NCBI Taxonomy" id="435"/>
    <lineage>
        <taxon>Bacteria</taxon>
        <taxon>Pseudomonadati</taxon>
        <taxon>Pseudomonadota</taxon>
        <taxon>Alphaproteobacteria</taxon>
        <taxon>Acetobacterales</taxon>
        <taxon>Acetobacteraceae</taxon>
        <taxon>Acetobacter</taxon>
        <taxon>Acetobacter subgen. Acetobacter</taxon>
    </lineage>
</organism>
<evidence type="ECO:0000313" key="3">
    <source>
        <dbReference type="Proteomes" id="UP000188937"/>
    </source>
</evidence>
<dbReference type="Proteomes" id="UP000188937">
    <property type="component" value="Chromosome"/>
</dbReference>
<dbReference type="EMBL" id="CP014692">
    <property type="protein sequence ID" value="AQS86350.1"/>
    <property type="molecule type" value="Genomic_DNA"/>
</dbReference>
<dbReference type="KEGG" id="aace:A0U92_08085"/>
<name>A0A1U9KKN9_ACEAC</name>
<dbReference type="PROSITE" id="PS51257">
    <property type="entry name" value="PROKAR_LIPOPROTEIN"/>
    <property type="match status" value="1"/>
</dbReference>
<evidence type="ECO:0000313" key="2">
    <source>
        <dbReference type="EMBL" id="AQS86350.1"/>
    </source>
</evidence>
<evidence type="ECO:0000259" key="1">
    <source>
        <dbReference type="Pfam" id="PF03886"/>
    </source>
</evidence>
<protein>
    <recommendedName>
        <fullName evidence="1">ABC-type transport auxiliary lipoprotein component domain-containing protein</fullName>
    </recommendedName>
</protein>
<dbReference type="SUPFAM" id="SSF159594">
    <property type="entry name" value="XCC0632-like"/>
    <property type="match status" value="1"/>
</dbReference>
<reference evidence="2 3" key="1">
    <citation type="submission" date="2016-03" db="EMBL/GenBank/DDBJ databases">
        <title>Acetic acid bacteria sequencing.</title>
        <authorList>
            <person name="Brandt J."/>
            <person name="Jakob F."/>
            <person name="Vogel R.F."/>
        </authorList>
    </citation>
    <scope>NUCLEOTIDE SEQUENCE [LARGE SCALE GENOMIC DNA]</scope>
    <source>
        <strain evidence="2 3">TMW2.1153</strain>
    </source>
</reference>
<feature type="domain" description="ABC-type transport auxiliary lipoprotein component" evidence="1">
    <location>
        <begin position="39"/>
        <end position="201"/>
    </location>
</feature>
<keyword evidence="3" id="KW-1185">Reference proteome</keyword>
<dbReference type="STRING" id="435.A0U92_08085"/>
<accession>A0A1U9KKN9</accession>
<gene>
    <name evidence="2" type="ORF">A0U92_08085</name>
</gene>
<dbReference type="Pfam" id="PF03886">
    <property type="entry name" value="ABC_trans_aux"/>
    <property type="match status" value="1"/>
</dbReference>
<dbReference type="Gene3D" id="3.40.50.10610">
    <property type="entry name" value="ABC-type transport auxiliary lipoprotein component"/>
    <property type="match status" value="1"/>
</dbReference>
<sequence length="210" mass="22265">MVLHKGKSMSGKQKKLALVAGLVFAVSLAGCASPPLRLYTLEGAATVIPITSGPVAETGPVLEISRVTLPDYLDSQDILTRRGNTVERSPNGRWAERLSSGITDLITARISAARPDVFVTEQAPIGSFARARLRIVITRLDISTSGPASLDANWTYISDNDHGPVKTERAHFTSSVSGSGTDERVVEITNDLVNQLSRTIASSLPGSGTP</sequence>